<keyword evidence="2" id="KW-1185">Reference proteome</keyword>
<protein>
    <submittedName>
        <fullName evidence="1">Uncharacterized protein</fullName>
    </submittedName>
</protein>
<comment type="caution">
    <text evidence="1">The sequence shown here is derived from an EMBL/GenBank/DDBJ whole genome shotgun (WGS) entry which is preliminary data.</text>
</comment>
<evidence type="ECO:0000313" key="2">
    <source>
        <dbReference type="Proteomes" id="UP000581447"/>
    </source>
</evidence>
<dbReference type="Proteomes" id="UP000581447">
    <property type="component" value="Unassembled WGS sequence"/>
</dbReference>
<dbReference type="RefSeq" id="WP_281370198.1">
    <property type="nucleotide sequence ID" value="NZ_JACIEA010000002.1"/>
</dbReference>
<organism evidence="1 2">
    <name type="scientific">Sphingorhabdus rigui</name>
    <dbReference type="NCBI Taxonomy" id="1282858"/>
    <lineage>
        <taxon>Bacteria</taxon>
        <taxon>Pseudomonadati</taxon>
        <taxon>Pseudomonadota</taxon>
        <taxon>Alphaproteobacteria</taxon>
        <taxon>Sphingomonadales</taxon>
        <taxon>Sphingomonadaceae</taxon>
        <taxon>Sphingorhabdus</taxon>
    </lineage>
</organism>
<proteinExistence type="predicted"/>
<gene>
    <name evidence="1" type="ORF">GGR91_001796</name>
</gene>
<accession>A0A840AZL1</accession>
<dbReference type="EMBL" id="JACIEA010000002">
    <property type="protein sequence ID" value="MBB3943538.1"/>
    <property type="molecule type" value="Genomic_DNA"/>
</dbReference>
<name>A0A840AZL1_9SPHN</name>
<reference evidence="1 2" key="1">
    <citation type="submission" date="2020-08" db="EMBL/GenBank/DDBJ databases">
        <title>Genomic Encyclopedia of Type Strains, Phase IV (KMG-IV): sequencing the most valuable type-strain genomes for metagenomic binning, comparative biology and taxonomic classification.</title>
        <authorList>
            <person name="Goeker M."/>
        </authorList>
    </citation>
    <scope>NUCLEOTIDE SEQUENCE [LARGE SCALE GENOMIC DNA]</scope>
    <source>
        <strain evidence="1 2">DSM 29050</strain>
    </source>
</reference>
<sequence length="42" mass="4895">MSFDVKASHIRKRLGMKEAGIFPYEMFPHGMLKLYIGAMHVR</sequence>
<dbReference type="AlphaFoldDB" id="A0A840AZL1"/>
<evidence type="ECO:0000313" key="1">
    <source>
        <dbReference type="EMBL" id="MBB3943538.1"/>
    </source>
</evidence>